<proteinExistence type="inferred from homology"/>
<evidence type="ECO:0000256" key="10">
    <source>
        <dbReference type="HAMAP-Rule" id="MF_01331"/>
    </source>
</evidence>
<feature type="region of interest" description="Disordered" evidence="14">
    <location>
        <begin position="1"/>
        <end position="20"/>
    </location>
</feature>
<evidence type="ECO:0000256" key="5">
    <source>
        <dbReference type="ARBA" id="ARBA00022884"/>
    </source>
</evidence>
<gene>
    <name evidence="10 15" type="primary">rplV</name>
    <name evidence="15" type="ORF">ACFSDE_05550</name>
</gene>
<dbReference type="SUPFAM" id="SSF54843">
    <property type="entry name" value="Ribosomal protein L22"/>
    <property type="match status" value="1"/>
</dbReference>
<dbReference type="HAMAP" id="MF_01331_B">
    <property type="entry name" value="Ribosomal_uL22_B"/>
    <property type="match status" value="1"/>
</dbReference>
<dbReference type="NCBIfam" id="TIGR01044">
    <property type="entry name" value="rplV_bact"/>
    <property type="match status" value="1"/>
</dbReference>
<dbReference type="InterPro" id="IPR001063">
    <property type="entry name" value="Ribosomal_uL22"/>
</dbReference>
<keyword evidence="7 10" id="KW-0687">Ribonucleoprotein</keyword>
<comment type="function">
    <text evidence="8">This protein binds specifically to 23S rRNA; its binding is stimulated by other ribosomal proteins, e.g. L4, L17, and L20. It is important during the early stages of 50S assembly. It makes multiple contacts with different domains of the 23S rRNA in the assembled 50S subunit and ribosome.</text>
</comment>
<dbReference type="CDD" id="cd00336">
    <property type="entry name" value="Ribosomal_L22"/>
    <property type="match status" value="1"/>
</dbReference>
<evidence type="ECO:0000256" key="11">
    <source>
        <dbReference type="RuleBase" id="RU004005"/>
    </source>
</evidence>
<dbReference type="InterPro" id="IPR047867">
    <property type="entry name" value="Ribosomal_uL22_bac/org-type"/>
</dbReference>
<reference evidence="16" key="1">
    <citation type="journal article" date="2019" name="Int. J. Syst. Evol. Microbiol.">
        <title>The Global Catalogue of Microorganisms (GCM) 10K type strain sequencing project: providing services to taxonomists for standard genome sequencing and annotation.</title>
        <authorList>
            <consortium name="The Broad Institute Genomics Platform"/>
            <consortium name="The Broad Institute Genome Sequencing Center for Infectious Disease"/>
            <person name="Wu L."/>
            <person name="Ma J."/>
        </authorList>
    </citation>
    <scope>NUCLEOTIDE SEQUENCE [LARGE SCALE GENOMIC DNA]</scope>
    <source>
        <strain evidence="16">CGMCC 1.12477</strain>
    </source>
</reference>
<comment type="function">
    <text evidence="1 10">The globular domain of the protein is located near the polypeptide exit tunnel on the outside of the subunit, while an extended beta-hairpin is found that lines the wall of the exit tunnel in the center of the 70S ribosome.</text>
</comment>
<name>A0ABW4TI44_9ACTN</name>
<dbReference type="InterPro" id="IPR036394">
    <property type="entry name" value="Ribosomal_uL22_sf"/>
</dbReference>
<evidence type="ECO:0000256" key="3">
    <source>
        <dbReference type="ARBA" id="ARBA00011838"/>
    </source>
</evidence>
<comment type="caution">
    <text evidence="15">The sequence shown here is derived from an EMBL/GenBank/DDBJ whole genome shotgun (WGS) entry which is preliminary data.</text>
</comment>
<keyword evidence="5 10" id="KW-0694">RNA-binding</keyword>
<dbReference type="PANTHER" id="PTHR13501">
    <property type="entry name" value="CHLOROPLAST 50S RIBOSOMAL PROTEIN L22-RELATED"/>
    <property type="match status" value="1"/>
</dbReference>
<dbReference type="InterPro" id="IPR018260">
    <property type="entry name" value="Ribosomal_uL22_CS"/>
</dbReference>
<dbReference type="InterPro" id="IPR005727">
    <property type="entry name" value="Ribosomal_uL22_bac/chlpt-type"/>
</dbReference>
<protein>
    <recommendedName>
        <fullName evidence="9 10">Large ribosomal subunit protein uL22</fullName>
    </recommendedName>
</protein>
<dbReference type="Proteomes" id="UP001597351">
    <property type="component" value="Unassembled WGS sequence"/>
</dbReference>
<evidence type="ECO:0000313" key="16">
    <source>
        <dbReference type="Proteomes" id="UP001597351"/>
    </source>
</evidence>
<evidence type="ECO:0000256" key="8">
    <source>
        <dbReference type="ARBA" id="ARBA00025084"/>
    </source>
</evidence>
<keyword evidence="4 10" id="KW-0699">rRNA-binding</keyword>
<keyword evidence="16" id="KW-1185">Reference proteome</keyword>
<feature type="compositionally biased region" description="Basic and acidic residues" evidence="14">
    <location>
        <begin position="1"/>
        <end position="16"/>
    </location>
</feature>
<accession>A0ABW4TI44</accession>
<evidence type="ECO:0000256" key="6">
    <source>
        <dbReference type="ARBA" id="ARBA00022980"/>
    </source>
</evidence>
<evidence type="ECO:0000256" key="1">
    <source>
        <dbReference type="ARBA" id="ARBA00003478"/>
    </source>
</evidence>
<comment type="similarity">
    <text evidence="2 10 11">Belongs to the universal ribosomal protein uL22 family.</text>
</comment>
<evidence type="ECO:0000256" key="13">
    <source>
        <dbReference type="RuleBase" id="RU004008"/>
    </source>
</evidence>
<comment type="function">
    <text evidence="10 13">This protein binds specifically to 23S rRNA; its binding is stimulated by other ribosomal proteins, e.g., L4, L17, and L20. It is important during the early stages of 50S assembly. It makes multiple contacts with different domains of the 23S rRNA in the assembled 50S subunit and ribosome.</text>
</comment>
<dbReference type="GO" id="GO:0005840">
    <property type="term" value="C:ribosome"/>
    <property type="evidence" value="ECO:0007669"/>
    <property type="project" value="UniProtKB-KW"/>
</dbReference>
<evidence type="ECO:0000256" key="14">
    <source>
        <dbReference type="SAM" id="MobiDB-lite"/>
    </source>
</evidence>
<evidence type="ECO:0000256" key="12">
    <source>
        <dbReference type="RuleBase" id="RU004006"/>
    </source>
</evidence>
<keyword evidence="6 10" id="KW-0689">Ribosomal protein</keyword>
<sequence length="148" mass="16214">MSVTERRRTSARRESLLGDQPGAFATARHVRITPMKARRVVDMVRGMPVDEALALLQFAPQAASETVYKVLESAIANATTTEDLDRGDLVVAVAQVDEGPTMKRWRPRAQGRATRILKRTSHITLAVQPAEVVAAKIARKTAKKGRTA</sequence>
<dbReference type="PROSITE" id="PS00464">
    <property type="entry name" value="RIBOSOMAL_L22"/>
    <property type="match status" value="1"/>
</dbReference>
<dbReference type="EMBL" id="JBHUGD010000003">
    <property type="protein sequence ID" value="MFD1946248.1"/>
    <property type="molecule type" value="Genomic_DNA"/>
</dbReference>
<dbReference type="Gene3D" id="3.90.470.10">
    <property type="entry name" value="Ribosomal protein L22/L17"/>
    <property type="match status" value="1"/>
</dbReference>
<evidence type="ECO:0000256" key="4">
    <source>
        <dbReference type="ARBA" id="ARBA00022730"/>
    </source>
</evidence>
<evidence type="ECO:0000313" key="15">
    <source>
        <dbReference type="EMBL" id="MFD1946248.1"/>
    </source>
</evidence>
<dbReference type="RefSeq" id="WP_343916222.1">
    <property type="nucleotide sequence ID" value="NZ_BAAAJT010000002.1"/>
</dbReference>
<evidence type="ECO:0000256" key="7">
    <source>
        <dbReference type="ARBA" id="ARBA00023274"/>
    </source>
</evidence>
<comment type="subunit">
    <text evidence="3 10 12">Part of the 50S ribosomal subunit.</text>
</comment>
<dbReference type="PANTHER" id="PTHR13501:SF8">
    <property type="entry name" value="LARGE RIBOSOMAL SUBUNIT PROTEIN UL22M"/>
    <property type="match status" value="1"/>
</dbReference>
<organism evidence="15 16">
    <name type="scientific">Nocardioides aestuarii</name>
    <dbReference type="NCBI Taxonomy" id="252231"/>
    <lineage>
        <taxon>Bacteria</taxon>
        <taxon>Bacillati</taxon>
        <taxon>Actinomycetota</taxon>
        <taxon>Actinomycetes</taxon>
        <taxon>Propionibacteriales</taxon>
        <taxon>Nocardioidaceae</taxon>
        <taxon>Nocardioides</taxon>
    </lineage>
</organism>
<evidence type="ECO:0000256" key="9">
    <source>
        <dbReference type="ARBA" id="ARBA00035207"/>
    </source>
</evidence>
<dbReference type="Pfam" id="PF00237">
    <property type="entry name" value="Ribosomal_L22"/>
    <property type="match status" value="1"/>
</dbReference>
<evidence type="ECO:0000256" key="2">
    <source>
        <dbReference type="ARBA" id="ARBA00009451"/>
    </source>
</evidence>